<protein>
    <submittedName>
        <fullName evidence="4">PID domain-containing protein</fullName>
    </submittedName>
</protein>
<accession>A0A0R3UCJ7</accession>
<evidence type="ECO:0000313" key="2">
    <source>
        <dbReference type="EMBL" id="VDD78643.1"/>
    </source>
</evidence>
<dbReference type="Proteomes" id="UP000267029">
    <property type="component" value="Unassembled WGS sequence"/>
</dbReference>
<reference evidence="4" key="2">
    <citation type="submission" date="2019-11" db="UniProtKB">
        <authorList>
            <consortium name="WormBaseParasite"/>
        </authorList>
    </citation>
    <scope>IDENTIFICATION</scope>
</reference>
<gene>
    <name evidence="2" type="ORF">MCOS_LOCUS4646</name>
</gene>
<proteinExistence type="predicted"/>
<dbReference type="EMBL" id="UXSR01002000">
    <property type="protein sequence ID" value="VDD78643.1"/>
    <property type="molecule type" value="Genomic_DNA"/>
</dbReference>
<name>A0A0R3UCJ7_MESCO</name>
<feature type="region of interest" description="Disordered" evidence="1">
    <location>
        <begin position="1"/>
        <end position="26"/>
    </location>
</feature>
<dbReference type="OrthoDB" id="6277684at2759"/>
<feature type="compositionally biased region" description="Polar residues" evidence="1">
    <location>
        <begin position="172"/>
        <end position="182"/>
    </location>
</feature>
<reference evidence="2 3" key="1">
    <citation type="submission" date="2018-10" db="EMBL/GenBank/DDBJ databases">
        <authorList>
            <consortium name="Pathogen Informatics"/>
        </authorList>
    </citation>
    <scope>NUCLEOTIDE SEQUENCE [LARGE SCALE GENOMIC DNA]</scope>
</reference>
<sequence>MTSEKKTKKEKHKNSKKNVEEEPEIYLSQIPTSKPKSFTSADELNNLKSDKTMDVKVFKNDIRFYSPNKKKAKRTIAYKDLKDVELDETSPEVVRLIVNAKGKNKCYQLTVSDDGDRRKLCAFLRKHEEHKPQAASPANQSGIKASPESSHRQYVPRNTAFASSDISKDRQSNAGSCSNTSVHYEPSDKSSSTKMRHGLTYAELGGNGGLGFDRRSRSTGFDADYDQDGNDFDSNTDQLTRGYRHGYAPSRQFYDSGRPASSFHGRSRFSYEEEPQYVDDDYESQTSGYGDYESDFSDETIIARPVKPRSLTFYTPFLKVPQNDRPYY</sequence>
<feature type="region of interest" description="Disordered" evidence="1">
    <location>
        <begin position="128"/>
        <end position="194"/>
    </location>
</feature>
<organism evidence="2 3">
    <name type="scientific">Mesocestoides corti</name>
    <name type="common">Flatworm</name>
    <dbReference type="NCBI Taxonomy" id="53468"/>
    <lineage>
        <taxon>Eukaryota</taxon>
        <taxon>Metazoa</taxon>
        <taxon>Spiralia</taxon>
        <taxon>Lophotrochozoa</taxon>
        <taxon>Platyhelminthes</taxon>
        <taxon>Cestoda</taxon>
        <taxon>Eucestoda</taxon>
        <taxon>Cyclophyllidea</taxon>
        <taxon>Mesocestoididae</taxon>
        <taxon>Mesocestoides</taxon>
    </lineage>
</organism>
<evidence type="ECO:0000256" key="1">
    <source>
        <dbReference type="SAM" id="MobiDB-lite"/>
    </source>
</evidence>
<dbReference type="AlphaFoldDB" id="A0A0R3UCJ7"/>
<keyword evidence="3" id="KW-1185">Reference proteome</keyword>
<dbReference type="WBParaSite" id="MCU_013520-RA">
    <property type="protein sequence ID" value="MCU_013520-RA"/>
    <property type="gene ID" value="MCU_013520"/>
</dbReference>
<evidence type="ECO:0000313" key="4">
    <source>
        <dbReference type="WBParaSite" id="MCU_013520-RA"/>
    </source>
</evidence>
<evidence type="ECO:0000313" key="3">
    <source>
        <dbReference type="Proteomes" id="UP000267029"/>
    </source>
</evidence>
<feature type="region of interest" description="Disordered" evidence="1">
    <location>
        <begin position="221"/>
        <end position="259"/>
    </location>
</feature>